<feature type="domain" description="Lipoyl-binding" evidence="4">
    <location>
        <begin position="696"/>
        <end position="774"/>
    </location>
</feature>
<dbReference type="RefSeq" id="WP_074928389.1">
    <property type="nucleotide sequence ID" value="NZ_FPBL01000005.1"/>
</dbReference>
<keyword evidence="1" id="KW-0547">Nucleotide-binding</keyword>
<dbReference type="PROSITE" id="PS50968">
    <property type="entry name" value="BIOTINYL_LIPOYL"/>
    <property type="match status" value="1"/>
</dbReference>
<dbReference type="InterPro" id="IPR000089">
    <property type="entry name" value="Biotin_lipoyl"/>
</dbReference>
<dbReference type="InterPro" id="IPR011053">
    <property type="entry name" value="Single_hybrid_motif"/>
</dbReference>
<dbReference type="SMART" id="SM00796">
    <property type="entry name" value="AHS1"/>
    <property type="match status" value="1"/>
</dbReference>
<dbReference type="InterPro" id="IPR003778">
    <property type="entry name" value="CT_A_B"/>
</dbReference>
<keyword evidence="2" id="KW-0378">Hydrolase</keyword>
<proteinExistence type="predicted"/>
<dbReference type="GO" id="GO:0005524">
    <property type="term" value="F:ATP binding"/>
    <property type="evidence" value="ECO:0007669"/>
    <property type="project" value="UniProtKB-KW"/>
</dbReference>
<dbReference type="Gene3D" id="3.30.1360.40">
    <property type="match status" value="1"/>
</dbReference>
<protein>
    <submittedName>
        <fullName evidence="5">Urea carboxylase</fullName>
    </submittedName>
</protein>
<dbReference type="EMBL" id="FPBL01000005">
    <property type="protein sequence ID" value="SFU61515.1"/>
    <property type="molecule type" value="Genomic_DNA"/>
</dbReference>
<dbReference type="CDD" id="cd06850">
    <property type="entry name" value="biotinyl_domain"/>
    <property type="match status" value="1"/>
</dbReference>
<dbReference type="Gene3D" id="2.40.50.100">
    <property type="match status" value="1"/>
</dbReference>
<keyword evidence="3" id="KW-0067">ATP-binding</keyword>
<dbReference type="Proteomes" id="UP000183926">
    <property type="component" value="Unassembled WGS sequence"/>
</dbReference>
<gene>
    <name evidence="5" type="ORF">SAMN05216339_10587</name>
</gene>
<dbReference type="InterPro" id="IPR052708">
    <property type="entry name" value="PxpC"/>
</dbReference>
<dbReference type="SMART" id="SM00797">
    <property type="entry name" value="AHS2"/>
    <property type="match status" value="1"/>
</dbReference>
<evidence type="ECO:0000256" key="3">
    <source>
        <dbReference type="ARBA" id="ARBA00022840"/>
    </source>
</evidence>
<dbReference type="GO" id="GO:0016787">
    <property type="term" value="F:hydrolase activity"/>
    <property type="evidence" value="ECO:0007669"/>
    <property type="project" value="UniProtKB-KW"/>
</dbReference>
<dbReference type="SUPFAM" id="SSF51230">
    <property type="entry name" value="Single hybrid motif"/>
    <property type="match status" value="1"/>
</dbReference>
<evidence type="ECO:0000313" key="6">
    <source>
        <dbReference type="Proteomes" id="UP000183926"/>
    </source>
</evidence>
<evidence type="ECO:0000313" key="5">
    <source>
        <dbReference type="EMBL" id="SFU61515.1"/>
    </source>
</evidence>
<dbReference type="Pfam" id="PF00364">
    <property type="entry name" value="Biotin_lipoyl"/>
    <property type="match status" value="1"/>
</dbReference>
<evidence type="ECO:0000256" key="1">
    <source>
        <dbReference type="ARBA" id="ARBA00022741"/>
    </source>
</evidence>
<reference evidence="5 6" key="1">
    <citation type="submission" date="2016-10" db="EMBL/GenBank/DDBJ databases">
        <authorList>
            <person name="de Groot N.N."/>
        </authorList>
    </citation>
    <scope>NUCLEOTIDE SEQUENCE [LARGE SCALE GENOMIC DNA]</scope>
    <source>
        <strain evidence="5 6">Nm24</strain>
    </source>
</reference>
<sequence length="782" mass="86640">MSDKTLSTSKAAKPVIEVVTPGIQTTIQDYPGRRGYWNIGVPPSGPMDSLAFRLANRLVGNEEGQAAIEITFAGPTLRIHCDSVIAVTGAPVEVTLNGKPLAQWKSHEVEAGTLLVFGDVLDQGSRVYLAIRGGIDVPDYLGSKSTFMLGQFGGHEGRILQAGDMLNIAADPHAEYVPHELPQAAVPQYTHHWKIAVLYGPHGAPDFFTEKSVTGFFTAEWVVHHNSDRTGVRLIGPKPEWARTDGGEAGLHPSNVHDVPYSIGAVDFTGDLPVILGPDGPSLGGFVCLVTVAYAEQWKMGQLRPGDYITFHRISADEATALEMAQDNLISELRPVEMPPVLVKTKTTIAVDTPILHTIPESGEQVQVVYRQGGDKNLLVEYGSMTLDFNLRFRIHALMEWLQQAVEGGDLPGIVDLTPGIRSLHIRFDSRILPRSRLLDTLIFAEKKLPSVENMEVATRIVHLPLSWNDSSVQLAMKKYMQSVRKDAPWNPDNIEFIRRINGLDSIDDVKRIVFDASYLVMGLGDVYLGAPLGTPVDPRHRLVTTKYNPARTWTPENAVGIGGAYMCVYGMESPGGYQLVGRTVQMWNSHVQTKDFKEGKPWLLRFFDQVRFYPVTEAELAEMRRDFPNGRFSLRIEEDRFNLKQYNNFLKEHATSIDAFKIKQKAAYIAERERWKAEGQENYTTSETPENNLVPDNIAVPAGTCAVNTHLTGIVWKLLVSEGRHVSAGDDLAVLESMKMEFTIKAPVSGVVQQIFGKAGSKVFARQVLFLIKEGVKNITH</sequence>
<evidence type="ECO:0000259" key="4">
    <source>
        <dbReference type="PROSITE" id="PS50968"/>
    </source>
</evidence>
<dbReference type="SUPFAM" id="SSF50891">
    <property type="entry name" value="Cyclophilin-like"/>
    <property type="match status" value="2"/>
</dbReference>
<dbReference type="Gene3D" id="2.40.100.10">
    <property type="entry name" value="Cyclophilin-like"/>
    <property type="match status" value="2"/>
</dbReference>
<accession>A0A1I7HLC5</accession>
<organism evidence="5 6">
    <name type="scientific">Nitrosomonas eutropha</name>
    <dbReference type="NCBI Taxonomy" id="916"/>
    <lineage>
        <taxon>Bacteria</taxon>
        <taxon>Pseudomonadati</taxon>
        <taxon>Pseudomonadota</taxon>
        <taxon>Betaproteobacteria</taxon>
        <taxon>Nitrosomonadales</taxon>
        <taxon>Nitrosomonadaceae</taxon>
        <taxon>Nitrosomonas</taxon>
    </lineage>
</organism>
<dbReference type="InterPro" id="IPR029000">
    <property type="entry name" value="Cyclophilin-like_dom_sf"/>
</dbReference>
<dbReference type="Pfam" id="PF02682">
    <property type="entry name" value="CT_C_D"/>
    <property type="match status" value="1"/>
</dbReference>
<name>A0A1I7HLC5_9PROT</name>
<dbReference type="PANTHER" id="PTHR43309">
    <property type="entry name" value="5-OXOPROLINASE SUBUNIT C"/>
    <property type="match status" value="1"/>
</dbReference>
<dbReference type="AlphaFoldDB" id="A0A1I7HLC5"/>
<evidence type="ECO:0000256" key="2">
    <source>
        <dbReference type="ARBA" id="ARBA00022801"/>
    </source>
</evidence>
<dbReference type="Pfam" id="PF02626">
    <property type="entry name" value="CT_A_B"/>
    <property type="match status" value="1"/>
</dbReference>
<dbReference type="PANTHER" id="PTHR43309:SF5">
    <property type="entry name" value="5-OXOPROLINASE SUBUNIT C"/>
    <property type="match status" value="1"/>
</dbReference>
<dbReference type="InterPro" id="IPR003833">
    <property type="entry name" value="CT_C_D"/>
</dbReference>
<dbReference type="SUPFAM" id="SSF160467">
    <property type="entry name" value="PH0987 N-terminal domain-like"/>
    <property type="match status" value="1"/>
</dbReference>
<dbReference type="NCBIfam" id="TIGR00724">
    <property type="entry name" value="urea_amlyse_rel"/>
    <property type="match status" value="1"/>
</dbReference>
<dbReference type="OrthoDB" id="9768696at2"/>